<proteinExistence type="predicted"/>
<evidence type="ECO:0000313" key="3">
    <source>
        <dbReference type="WBParaSite" id="PDA_v2.g28101.t1"/>
    </source>
</evidence>
<dbReference type="WBParaSite" id="PDA_v2.g28101.t1">
    <property type="protein sequence ID" value="PDA_v2.g28101.t1"/>
    <property type="gene ID" value="PDA_v2.g28101"/>
</dbReference>
<dbReference type="AlphaFoldDB" id="A0A914Q9B1"/>
<evidence type="ECO:0000256" key="1">
    <source>
        <dbReference type="SAM" id="Coils"/>
    </source>
</evidence>
<organism evidence="2 3">
    <name type="scientific">Panagrolaimus davidi</name>
    <dbReference type="NCBI Taxonomy" id="227884"/>
    <lineage>
        <taxon>Eukaryota</taxon>
        <taxon>Metazoa</taxon>
        <taxon>Ecdysozoa</taxon>
        <taxon>Nematoda</taxon>
        <taxon>Chromadorea</taxon>
        <taxon>Rhabditida</taxon>
        <taxon>Tylenchina</taxon>
        <taxon>Panagrolaimomorpha</taxon>
        <taxon>Panagrolaimoidea</taxon>
        <taxon>Panagrolaimidae</taxon>
        <taxon>Panagrolaimus</taxon>
    </lineage>
</organism>
<name>A0A914Q9B1_9BILA</name>
<feature type="coiled-coil region" evidence="1">
    <location>
        <begin position="11"/>
        <end position="70"/>
    </location>
</feature>
<protein>
    <submittedName>
        <fullName evidence="3">Uncharacterized protein</fullName>
    </submittedName>
</protein>
<keyword evidence="2" id="KW-1185">Reference proteome</keyword>
<dbReference type="SUPFAM" id="SSF161270">
    <property type="entry name" value="PspA lactotransferrin-binding region"/>
    <property type="match status" value="1"/>
</dbReference>
<evidence type="ECO:0000313" key="2">
    <source>
        <dbReference type="Proteomes" id="UP000887578"/>
    </source>
</evidence>
<keyword evidence="1" id="KW-0175">Coiled coil</keyword>
<feature type="coiled-coil region" evidence="1">
    <location>
        <begin position="114"/>
        <end position="211"/>
    </location>
</feature>
<dbReference type="Proteomes" id="UP000887578">
    <property type="component" value="Unplaced"/>
</dbReference>
<reference evidence="3" key="1">
    <citation type="submission" date="2022-11" db="UniProtKB">
        <authorList>
            <consortium name="WormBaseParasite"/>
        </authorList>
    </citation>
    <scope>IDENTIFICATION</scope>
</reference>
<sequence length="380" mass="44702">MEDFNNFSPTELQLKSENEKLKKRLKEMEELYSEEEEKSYQKIQSLMQEKKEMKEKIETLQNRINNFESFSSSPSKTCSSSPLSKNKHDSILYQSLSKDYEILLENFHAVCDEKLELEEKIDKMNKQIKKLEKVVERNLDEKEMYEIIEKLQIENSAKEEMIQKLNTLNSEMCQINQPQITLFDELEEIKQKELQENGEESESELTEMNNIENNEPSKIAKEEIKEEINHQTTLSLPHKNFGLSMFEKYISTYGFQMRKLDFAEASKIMFAIQKSFTNIETSRFFNSDFQIIIPTKMLAKYFDDNVEQSDISSTFSFPTVIHFENETNNMFDIIAFAQSRRIDSQRCDSSMIKDLSNKFQNGFISVSNSKFRGTLFSTLD</sequence>
<accession>A0A914Q9B1</accession>